<dbReference type="EMBL" id="BPVZ01000090">
    <property type="protein sequence ID" value="GKV31251.1"/>
    <property type="molecule type" value="Genomic_DNA"/>
</dbReference>
<dbReference type="Proteomes" id="UP001054252">
    <property type="component" value="Unassembled WGS sequence"/>
</dbReference>
<accession>A0AAV5L250</accession>
<gene>
    <name evidence="1" type="ORF">SLEP1_g39962</name>
    <name evidence="2" type="ORF">SLEP1_g44541</name>
</gene>
<dbReference type="AlphaFoldDB" id="A0AAV5L250"/>
<name>A0AAV5L250_9ROSI</name>
<organism evidence="1 3">
    <name type="scientific">Rubroshorea leprosula</name>
    <dbReference type="NCBI Taxonomy" id="152421"/>
    <lineage>
        <taxon>Eukaryota</taxon>
        <taxon>Viridiplantae</taxon>
        <taxon>Streptophyta</taxon>
        <taxon>Embryophyta</taxon>
        <taxon>Tracheophyta</taxon>
        <taxon>Spermatophyta</taxon>
        <taxon>Magnoliopsida</taxon>
        <taxon>eudicotyledons</taxon>
        <taxon>Gunneridae</taxon>
        <taxon>Pentapetalae</taxon>
        <taxon>rosids</taxon>
        <taxon>malvids</taxon>
        <taxon>Malvales</taxon>
        <taxon>Dipterocarpaceae</taxon>
        <taxon>Rubroshorea</taxon>
    </lineage>
</organism>
<keyword evidence="3" id="KW-1185">Reference proteome</keyword>
<reference evidence="1 3" key="1">
    <citation type="journal article" date="2021" name="Commun. Biol.">
        <title>The genome of Shorea leprosula (Dipterocarpaceae) highlights the ecological relevance of drought in aseasonal tropical rainforests.</title>
        <authorList>
            <person name="Ng K.K.S."/>
            <person name="Kobayashi M.J."/>
            <person name="Fawcett J.A."/>
            <person name="Hatakeyama M."/>
            <person name="Paape T."/>
            <person name="Ng C.H."/>
            <person name="Ang C.C."/>
            <person name="Tnah L.H."/>
            <person name="Lee C.T."/>
            <person name="Nishiyama T."/>
            <person name="Sese J."/>
            <person name="O'Brien M.J."/>
            <person name="Copetti D."/>
            <person name="Mohd Noor M.I."/>
            <person name="Ong R.C."/>
            <person name="Putra M."/>
            <person name="Sireger I.Z."/>
            <person name="Indrioko S."/>
            <person name="Kosugi Y."/>
            <person name="Izuno A."/>
            <person name="Isagi Y."/>
            <person name="Lee S.L."/>
            <person name="Shimizu K.K."/>
        </authorList>
    </citation>
    <scope>NUCLEOTIDE SEQUENCE [LARGE SCALE GENOMIC DNA]</scope>
    <source>
        <strain evidence="1">214</strain>
    </source>
</reference>
<sequence>MSGGAAEIWAKSGTICYALLLLFGPVKERKMSSGAVSFIRSCQRKWSNGELPTKVQGNRVA</sequence>
<evidence type="ECO:0000313" key="3">
    <source>
        <dbReference type="Proteomes" id="UP001054252"/>
    </source>
</evidence>
<evidence type="ECO:0000313" key="1">
    <source>
        <dbReference type="EMBL" id="GKV31251.1"/>
    </source>
</evidence>
<comment type="caution">
    <text evidence="1">The sequence shown here is derived from an EMBL/GenBank/DDBJ whole genome shotgun (WGS) entry which is preliminary data.</text>
</comment>
<dbReference type="EMBL" id="BPVZ01000116">
    <property type="protein sequence ID" value="GKV36400.1"/>
    <property type="molecule type" value="Genomic_DNA"/>
</dbReference>
<evidence type="ECO:0000313" key="2">
    <source>
        <dbReference type="EMBL" id="GKV36400.1"/>
    </source>
</evidence>
<proteinExistence type="predicted"/>
<protein>
    <submittedName>
        <fullName evidence="1">Uncharacterized protein</fullName>
    </submittedName>
</protein>